<evidence type="ECO:0000256" key="4">
    <source>
        <dbReference type="SAM" id="Phobius"/>
    </source>
</evidence>
<dbReference type="PANTHER" id="PTHR10422:SF18">
    <property type="entry name" value="CYTOCHROME C OXIDASE SUBUNIT 1"/>
    <property type="match status" value="1"/>
</dbReference>
<reference evidence="6 7" key="1">
    <citation type="submission" date="2015-02" db="EMBL/GenBank/DDBJ databases">
        <authorList>
            <person name="Ju K.-S."/>
            <person name="Doroghazi J.R."/>
            <person name="Metcalf W."/>
        </authorList>
    </citation>
    <scope>NUCLEOTIDE SEQUENCE [LARGE SCALE GENOMIC DNA]</scope>
    <source>
        <strain evidence="6 7">NRRL B-16140</strain>
    </source>
</reference>
<feature type="domain" description="Cytochrome oxidase subunit I profile" evidence="5">
    <location>
        <begin position="1"/>
        <end position="81"/>
    </location>
</feature>
<dbReference type="PROSITE" id="PS50855">
    <property type="entry name" value="COX1"/>
    <property type="match status" value="1"/>
</dbReference>
<dbReference type="GO" id="GO:0020037">
    <property type="term" value="F:heme binding"/>
    <property type="evidence" value="ECO:0007669"/>
    <property type="project" value="InterPro"/>
</dbReference>
<proteinExistence type="predicted"/>
<keyword evidence="1" id="KW-0679">Respiratory chain</keyword>
<keyword evidence="1" id="KW-0813">Transport</keyword>
<keyword evidence="2" id="KW-0249">Electron transport</keyword>
<dbReference type="SUPFAM" id="SSF81442">
    <property type="entry name" value="Cytochrome c oxidase subunit I-like"/>
    <property type="match status" value="1"/>
</dbReference>
<sequence>MPRRYADYLASDGFTTLNMISTIGAYILGASTLPFIWNVFRSYRFGEVVTVDDPWGYGNSLEWATSSPPPRHNFTELPRIRSERPAFELHYPHMIERIRN</sequence>
<keyword evidence="4" id="KW-0472">Membrane</keyword>
<dbReference type="EMBL" id="JYJG01000023">
    <property type="protein sequence ID" value="KJK51902.1"/>
    <property type="molecule type" value="Genomic_DNA"/>
</dbReference>
<organism evidence="6 7">
    <name type="scientific">Lentzea aerocolonigenes</name>
    <name type="common">Lechevalieria aerocolonigenes</name>
    <name type="synonym">Saccharothrix aerocolonigenes</name>
    <dbReference type="NCBI Taxonomy" id="68170"/>
    <lineage>
        <taxon>Bacteria</taxon>
        <taxon>Bacillati</taxon>
        <taxon>Actinomycetota</taxon>
        <taxon>Actinomycetes</taxon>
        <taxon>Pseudonocardiales</taxon>
        <taxon>Pseudonocardiaceae</taxon>
        <taxon>Lentzea</taxon>
    </lineage>
</organism>
<evidence type="ECO:0000256" key="1">
    <source>
        <dbReference type="ARBA" id="ARBA00022660"/>
    </source>
</evidence>
<dbReference type="InterPro" id="IPR000883">
    <property type="entry name" value="Cyt_C_Oxase_1"/>
</dbReference>
<keyword evidence="4" id="KW-1133">Transmembrane helix</keyword>
<dbReference type="GO" id="GO:0015990">
    <property type="term" value="P:electron transport coupled proton transport"/>
    <property type="evidence" value="ECO:0007669"/>
    <property type="project" value="TreeGrafter"/>
</dbReference>
<evidence type="ECO:0000256" key="2">
    <source>
        <dbReference type="ARBA" id="ARBA00022982"/>
    </source>
</evidence>
<accession>A0A0F0HC56</accession>
<dbReference type="PANTHER" id="PTHR10422">
    <property type="entry name" value="CYTOCHROME C OXIDASE SUBUNIT 1"/>
    <property type="match status" value="1"/>
</dbReference>
<dbReference type="Proteomes" id="UP000033393">
    <property type="component" value="Unassembled WGS sequence"/>
</dbReference>
<dbReference type="AlphaFoldDB" id="A0A0F0HC56"/>
<gene>
    <name evidence="6" type="ORF">UK23_05415</name>
</gene>
<dbReference type="InterPro" id="IPR036927">
    <property type="entry name" value="Cyt_c_oxase-like_su1_sf"/>
</dbReference>
<evidence type="ECO:0000256" key="3">
    <source>
        <dbReference type="ARBA" id="ARBA00025218"/>
    </source>
</evidence>
<keyword evidence="4" id="KW-0812">Transmembrane</keyword>
<evidence type="ECO:0000313" key="7">
    <source>
        <dbReference type="Proteomes" id="UP000033393"/>
    </source>
</evidence>
<name>A0A0F0HC56_LENAE</name>
<comment type="caution">
    <text evidence="6">The sequence shown here is derived from an EMBL/GenBank/DDBJ whole genome shotgun (WGS) entry which is preliminary data.</text>
</comment>
<keyword evidence="7" id="KW-1185">Reference proteome</keyword>
<evidence type="ECO:0000259" key="5">
    <source>
        <dbReference type="PROSITE" id="PS50855"/>
    </source>
</evidence>
<dbReference type="PATRIC" id="fig|68170.10.peg.6642"/>
<dbReference type="GO" id="GO:0004129">
    <property type="term" value="F:cytochrome-c oxidase activity"/>
    <property type="evidence" value="ECO:0007669"/>
    <property type="project" value="InterPro"/>
</dbReference>
<evidence type="ECO:0000313" key="6">
    <source>
        <dbReference type="EMBL" id="KJK51902.1"/>
    </source>
</evidence>
<dbReference type="GO" id="GO:0022904">
    <property type="term" value="P:respiratory electron transport chain"/>
    <property type="evidence" value="ECO:0007669"/>
    <property type="project" value="TreeGrafter"/>
</dbReference>
<comment type="function">
    <text evidence="3">Cytochrome c oxidase is the component of the respiratory chain that catalyzes the reduction of oxygen to water. Subunits 1-3 form the functional core of the enzyme complex. CO I is the catalytic subunit of the enzyme. Electrons originating in cytochrome c are transferred via the copper A center of subunit 2 and heme A of subunit 1 to the bimetallic center formed by heme A3 and copper B.</text>
</comment>
<dbReference type="InterPro" id="IPR023616">
    <property type="entry name" value="Cyt_c_oxase-like_su1_dom"/>
</dbReference>
<dbReference type="Gene3D" id="1.20.210.10">
    <property type="entry name" value="Cytochrome c oxidase-like, subunit I domain"/>
    <property type="match status" value="1"/>
</dbReference>
<feature type="non-terminal residue" evidence="6">
    <location>
        <position position="100"/>
    </location>
</feature>
<feature type="transmembrane region" description="Helical" evidence="4">
    <location>
        <begin position="20"/>
        <end position="40"/>
    </location>
</feature>
<protein>
    <recommendedName>
        <fullName evidence="5">Cytochrome oxidase subunit I profile domain-containing protein</fullName>
    </recommendedName>
</protein>
<dbReference type="GO" id="GO:0016020">
    <property type="term" value="C:membrane"/>
    <property type="evidence" value="ECO:0007669"/>
    <property type="project" value="InterPro"/>
</dbReference>
<dbReference type="GO" id="GO:0009060">
    <property type="term" value="P:aerobic respiration"/>
    <property type="evidence" value="ECO:0007669"/>
    <property type="project" value="InterPro"/>
</dbReference>